<evidence type="ECO:0000256" key="5">
    <source>
        <dbReference type="ARBA" id="ARBA00022490"/>
    </source>
</evidence>
<keyword evidence="12" id="KW-0966">Cell projection</keyword>
<evidence type="ECO:0000256" key="12">
    <source>
        <dbReference type="ARBA" id="ARBA00023273"/>
    </source>
</evidence>
<dbReference type="GO" id="GO:0044782">
    <property type="term" value="P:cilium organization"/>
    <property type="evidence" value="ECO:0007669"/>
    <property type="project" value="TreeGrafter"/>
</dbReference>
<feature type="non-terminal residue" evidence="16">
    <location>
        <position position="385"/>
    </location>
</feature>
<organism evidence="16 17">
    <name type="scientific">Drosophila rubida</name>
    <dbReference type="NCBI Taxonomy" id="30044"/>
    <lineage>
        <taxon>Eukaryota</taxon>
        <taxon>Metazoa</taxon>
        <taxon>Ecdysozoa</taxon>
        <taxon>Arthropoda</taxon>
        <taxon>Hexapoda</taxon>
        <taxon>Insecta</taxon>
        <taxon>Pterygota</taxon>
        <taxon>Neoptera</taxon>
        <taxon>Endopterygota</taxon>
        <taxon>Diptera</taxon>
        <taxon>Brachycera</taxon>
        <taxon>Muscomorpha</taxon>
        <taxon>Ephydroidea</taxon>
        <taxon>Drosophilidae</taxon>
        <taxon>Drosophila</taxon>
    </lineage>
</organism>
<dbReference type="PANTHER" id="PTHR19265:SF0">
    <property type="entry name" value="MEIOSIS-SPECIFIC NUCLEAR STRUCTURAL PROTEIN 1"/>
    <property type="match status" value="1"/>
</dbReference>
<gene>
    <name evidence="16" type="ORF">KR093_005298</name>
</gene>
<dbReference type="GO" id="GO:0005634">
    <property type="term" value="C:nucleus"/>
    <property type="evidence" value="ECO:0007669"/>
    <property type="project" value="UniProtKB-SubCell"/>
</dbReference>
<dbReference type="GO" id="GO:0051321">
    <property type="term" value="P:meiotic cell cycle"/>
    <property type="evidence" value="ECO:0007669"/>
    <property type="project" value="UniProtKB-KW"/>
</dbReference>
<dbReference type="InterPro" id="IPR043597">
    <property type="entry name" value="TPH_dom"/>
</dbReference>
<evidence type="ECO:0000256" key="7">
    <source>
        <dbReference type="ARBA" id="ARBA00023054"/>
    </source>
</evidence>
<accession>A0AAD4JV22</accession>
<evidence type="ECO:0000256" key="11">
    <source>
        <dbReference type="ARBA" id="ARBA00023254"/>
    </source>
</evidence>
<sequence>EAVMSDELLKMKHQEYVDRAMRQQLRNDCMELRVLAEQLRLAAITKELDELMEERHKSRQIARDAKVIGFQRAEAERLEQMQLEQQRELQKKEQQTKFHESLSKQIEEKKKKRNLQHIQKAAEREESIMRNQRFEEEVKAEQLELIRQKQYKLQSHLDHIQEKREYEERRSAMNAEYAARLEKEEVKRQEAQKEFEAAKRQARLQHEQISMKIGNHVLELETVKQKRNNLLLDLLQAEYKAKDDERHRQQLEQEQQERVRARQELELYRANMQERQLEDARLRQQQIVERSQQHVDNEDNADVCKERLRRKEHGAVLLAMIDQNNLKRAAEAAEHVQLFDAMAKIDAEKQNRIQEERMQMLSSVPAGVLQYLPKHTLSDADRKRF</sequence>
<feature type="coiled-coil region" evidence="14">
    <location>
        <begin position="232"/>
        <end position="278"/>
    </location>
</feature>
<proteinExistence type="inferred from homology"/>
<evidence type="ECO:0000256" key="14">
    <source>
        <dbReference type="SAM" id="Coils"/>
    </source>
</evidence>
<evidence type="ECO:0000256" key="2">
    <source>
        <dbReference type="ARBA" id="ARBA00004611"/>
    </source>
</evidence>
<feature type="domain" description="Trichohyalin-plectin-homology" evidence="15">
    <location>
        <begin position="25"/>
        <end position="374"/>
    </location>
</feature>
<keyword evidence="5" id="KW-0963">Cytoplasm</keyword>
<evidence type="ECO:0000313" key="16">
    <source>
        <dbReference type="EMBL" id="KAH8359236.1"/>
    </source>
</evidence>
<evidence type="ECO:0000256" key="8">
    <source>
        <dbReference type="ARBA" id="ARBA00023069"/>
    </source>
</evidence>
<name>A0AAD4JV22_9MUSC</name>
<dbReference type="InterPro" id="IPR026504">
    <property type="entry name" value="MNS1"/>
</dbReference>
<evidence type="ECO:0000256" key="13">
    <source>
        <dbReference type="ARBA" id="ARBA00046114"/>
    </source>
</evidence>
<feature type="coiled-coil region" evidence="14">
    <location>
        <begin position="22"/>
        <end position="95"/>
    </location>
</feature>
<keyword evidence="11" id="KW-0469">Meiosis</keyword>
<protein>
    <recommendedName>
        <fullName evidence="4">Meiosis-specific nuclear structural protein 1</fullName>
    </recommendedName>
</protein>
<keyword evidence="9" id="KW-0206">Cytoskeleton</keyword>
<evidence type="ECO:0000256" key="3">
    <source>
        <dbReference type="ARBA" id="ARBA00009158"/>
    </source>
</evidence>
<comment type="subcellular location">
    <subcellularLocation>
        <location evidence="2">Cytoplasm</location>
        <location evidence="2">Cytoskeleton</location>
        <location evidence="2">Flagellum axoneme</location>
    </subcellularLocation>
    <subcellularLocation>
        <location evidence="1">Nucleus</location>
    </subcellularLocation>
</comment>
<keyword evidence="7 14" id="KW-0175">Coiled coil</keyword>
<dbReference type="PANTHER" id="PTHR19265">
    <property type="entry name" value="MEIOSIS-SPECIFIC NUCLEAR STRUCTURAL PROTEIN 1"/>
    <property type="match status" value="1"/>
</dbReference>
<evidence type="ECO:0000256" key="1">
    <source>
        <dbReference type="ARBA" id="ARBA00004123"/>
    </source>
</evidence>
<dbReference type="GO" id="GO:0031514">
    <property type="term" value="C:motile cilium"/>
    <property type="evidence" value="ECO:0007669"/>
    <property type="project" value="TreeGrafter"/>
</dbReference>
<evidence type="ECO:0000256" key="9">
    <source>
        <dbReference type="ARBA" id="ARBA00023212"/>
    </source>
</evidence>
<evidence type="ECO:0000256" key="10">
    <source>
        <dbReference type="ARBA" id="ARBA00023242"/>
    </source>
</evidence>
<evidence type="ECO:0000313" key="17">
    <source>
        <dbReference type="Proteomes" id="UP001200034"/>
    </source>
</evidence>
<keyword evidence="8" id="KW-0969">Cilium</keyword>
<dbReference type="EMBL" id="JAJJHW010003409">
    <property type="protein sequence ID" value="KAH8359236.1"/>
    <property type="molecule type" value="Genomic_DNA"/>
</dbReference>
<dbReference type="Proteomes" id="UP001200034">
    <property type="component" value="Unassembled WGS sequence"/>
</dbReference>
<keyword evidence="6" id="KW-0282">Flagellum</keyword>
<evidence type="ECO:0000256" key="4">
    <source>
        <dbReference type="ARBA" id="ARBA00014813"/>
    </source>
</evidence>
<keyword evidence="17" id="KW-1185">Reference proteome</keyword>
<feature type="coiled-coil region" evidence="14">
    <location>
        <begin position="174"/>
        <end position="208"/>
    </location>
</feature>
<dbReference type="AlphaFoldDB" id="A0AAD4JV22"/>
<evidence type="ECO:0000256" key="6">
    <source>
        <dbReference type="ARBA" id="ARBA00022846"/>
    </source>
</evidence>
<comment type="caution">
    <text evidence="16">The sequence shown here is derived from an EMBL/GenBank/DDBJ whole genome shotgun (WGS) entry which is preliminary data.</text>
</comment>
<evidence type="ECO:0000259" key="15">
    <source>
        <dbReference type="Pfam" id="PF13868"/>
    </source>
</evidence>
<reference evidence="16" key="1">
    <citation type="journal article" date="2021" name="Mol. Ecol. Resour.">
        <title>Phylogenomic analyses of the genus Drosophila reveals genomic signals of climate adaptation.</title>
        <authorList>
            <person name="Li F."/>
            <person name="Rane R.V."/>
            <person name="Luria V."/>
            <person name="Xiong Z."/>
            <person name="Chen J."/>
            <person name="Li Z."/>
            <person name="Catullo R.A."/>
            <person name="Griffin P.C."/>
            <person name="Schiffer M."/>
            <person name="Pearce S."/>
            <person name="Lee S.F."/>
            <person name="McElroy K."/>
            <person name="Stocker A."/>
            <person name="Shirriffs J."/>
            <person name="Cockerell F."/>
            <person name="Coppin C."/>
            <person name="Sgro C.M."/>
            <person name="Karger A."/>
            <person name="Cain J.W."/>
            <person name="Weber J.A."/>
            <person name="Santpere G."/>
            <person name="Kirschner M.W."/>
            <person name="Hoffmann A.A."/>
            <person name="Oakeshott J.G."/>
            <person name="Zhang G."/>
        </authorList>
    </citation>
    <scope>NUCLEOTIDE SEQUENCE</scope>
    <source>
        <strain evidence="16">BGI-SZ-2011g</strain>
    </source>
</reference>
<keyword evidence="10" id="KW-0539">Nucleus</keyword>
<comment type="function">
    <text evidence="13">Microtubule inner protein (MIP) part of the dynein-decorated doublet microtubules (DMTs) in cilia axoneme, which is required for motile cilia beating. May play a role in the control of meiotic division and germ cell differentiation through regulation of pairing and recombination during meiosis. Required for sperm flagella assembly. May play a role in the assembly and function of the outer dynein arm-docking complex (ODA-DC). ODA-DC mediates outer dynein arms (ODA) binding onto the axonemal doublet microtubules.</text>
</comment>
<dbReference type="Pfam" id="PF13868">
    <property type="entry name" value="TPH"/>
    <property type="match status" value="1"/>
</dbReference>
<feature type="non-terminal residue" evidence="16">
    <location>
        <position position="1"/>
    </location>
</feature>
<comment type="similarity">
    <text evidence="3">Belongs to the MNS1 family.</text>
</comment>